<dbReference type="AlphaFoldDB" id="F0SM68"/>
<keyword evidence="1" id="KW-0472">Membrane</keyword>
<keyword evidence="1" id="KW-0812">Transmembrane</keyword>
<evidence type="ECO:0000313" key="2">
    <source>
        <dbReference type="EMBL" id="ADY61023.1"/>
    </source>
</evidence>
<proteinExistence type="predicted"/>
<protein>
    <submittedName>
        <fullName evidence="2">Uncharacterized protein</fullName>
    </submittedName>
</protein>
<dbReference type="OrthoDB" id="9871699at2"/>
<organism evidence="2 3">
    <name type="scientific">Rubinisphaera brasiliensis (strain ATCC 49424 / DSM 5305 / JCM 21570 / IAM 15109 / NBRC 103401 / IFAM 1448)</name>
    <name type="common">Planctomyces brasiliensis</name>
    <dbReference type="NCBI Taxonomy" id="756272"/>
    <lineage>
        <taxon>Bacteria</taxon>
        <taxon>Pseudomonadati</taxon>
        <taxon>Planctomycetota</taxon>
        <taxon>Planctomycetia</taxon>
        <taxon>Planctomycetales</taxon>
        <taxon>Planctomycetaceae</taxon>
        <taxon>Rubinisphaera</taxon>
    </lineage>
</organism>
<sequence length="191" mass="21036">MARTEHRKDSEEQLSWNARMMQVGWSFSIWGGLALIVFVIGLFLNWFDVDGIANDEQLGLAVAVNTGEVAKSADAVKETVAQTSESAEVMAETEVVDGLLLSVGRNGEDYRLNVKPKEGDNKSDEAKIAPLEIKVGEHTTFEGEATEVQELTEESPVRIVYRESEKGLFAINVKVFDKSETEDVAEPNGDE</sequence>
<dbReference type="EMBL" id="CP002546">
    <property type="protein sequence ID" value="ADY61023.1"/>
    <property type="molecule type" value="Genomic_DNA"/>
</dbReference>
<feature type="transmembrane region" description="Helical" evidence="1">
    <location>
        <begin position="27"/>
        <end position="47"/>
    </location>
</feature>
<dbReference type="KEGG" id="pbs:Plabr_3426"/>
<keyword evidence="1" id="KW-1133">Transmembrane helix</keyword>
<dbReference type="RefSeq" id="WP_013629742.1">
    <property type="nucleotide sequence ID" value="NC_015174.1"/>
</dbReference>
<dbReference type="HOGENOM" id="CLU_1420505_0_0_0"/>
<name>F0SM68_RUBBR</name>
<dbReference type="Proteomes" id="UP000006860">
    <property type="component" value="Chromosome"/>
</dbReference>
<evidence type="ECO:0000256" key="1">
    <source>
        <dbReference type="SAM" id="Phobius"/>
    </source>
</evidence>
<gene>
    <name evidence="2" type="ordered locus">Plabr_3426</name>
</gene>
<accession>F0SM68</accession>
<keyword evidence="3" id="KW-1185">Reference proteome</keyword>
<reference evidence="3" key="1">
    <citation type="submission" date="2011-02" db="EMBL/GenBank/DDBJ databases">
        <title>The complete genome of Planctomyces brasiliensis DSM 5305.</title>
        <authorList>
            <person name="Lucas S."/>
            <person name="Copeland A."/>
            <person name="Lapidus A."/>
            <person name="Bruce D."/>
            <person name="Goodwin L."/>
            <person name="Pitluck S."/>
            <person name="Kyrpides N."/>
            <person name="Mavromatis K."/>
            <person name="Pagani I."/>
            <person name="Ivanova N."/>
            <person name="Ovchinnikova G."/>
            <person name="Lu M."/>
            <person name="Detter J.C."/>
            <person name="Han C."/>
            <person name="Land M."/>
            <person name="Hauser L."/>
            <person name="Markowitz V."/>
            <person name="Cheng J.-F."/>
            <person name="Hugenholtz P."/>
            <person name="Woyke T."/>
            <person name="Wu D."/>
            <person name="Tindall B."/>
            <person name="Pomrenke H.G."/>
            <person name="Brambilla E."/>
            <person name="Klenk H.-P."/>
            <person name="Eisen J.A."/>
        </authorList>
    </citation>
    <scope>NUCLEOTIDE SEQUENCE [LARGE SCALE GENOMIC DNA]</scope>
    <source>
        <strain evidence="3">ATCC 49424 / DSM 5305 / JCM 21570 / NBRC 103401 / IFAM 1448</strain>
    </source>
</reference>
<evidence type="ECO:0000313" key="3">
    <source>
        <dbReference type="Proteomes" id="UP000006860"/>
    </source>
</evidence>